<evidence type="ECO:0000256" key="1">
    <source>
        <dbReference type="SAM" id="Phobius"/>
    </source>
</evidence>
<proteinExistence type="predicted"/>
<keyword evidence="3" id="KW-1185">Reference proteome</keyword>
<keyword evidence="1" id="KW-1133">Transmembrane helix</keyword>
<feature type="transmembrane region" description="Helical" evidence="1">
    <location>
        <begin position="44"/>
        <end position="63"/>
    </location>
</feature>
<organism evidence="2 3">
    <name type="scientific">Corynebacterium parakroppenstedtii</name>
    <dbReference type="NCBI Taxonomy" id="2828363"/>
    <lineage>
        <taxon>Bacteria</taxon>
        <taxon>Bacillati</taxon>
        <taxon>Actinomycetota</taxon>
        <taxon>Actinomycetes</taxon>
        <taxon>Mycobacteriales</taxon>
        <taxon>Corynebacteriaceae</taxon>
        <taxon>Corynebacterium</taxon>
    </lineage>
</organism>
<dbReference type="GeneID" id="92726986"/>
<keyword evidence="1" id="KW-0472">Membrane</keyword>
<sequence length="75" mass="8314">MNNKSTHPPARRITRAMLLALVIAVCAMVIEWLLLSVLNVGNRVMVFGIIATVTSVALGIAIGQRTRKQWQKEKD</sequence>
<keyword evidence="1" id="KW-0812">Transmembrane</keyword>
<comment type="caution">
    <text evidence="2">The sequence shown here is derived from an EMBL/GenBank/DDBJ whole genome shotgun (WGS) entry which is preliminary data.</text>
</comment>
<dbReference type="RefSeq" id="WP_046203632.1">
    <property type="nucleotide sequence ID" value="NZ_JAFFSY010000002.1"/>
</dbReference>
<dbReference type="EMBL" id="JAKJKU010000006">
    <property type="protein sequence ID" value="MCF6774846.1"/>
    <property type="molecule type" value="Genomic_DNA"/>
</dbReference>
<reference evidence="2 3" key="1">
    <citation type="submission" date="2022-01" db="EMBL/GenBank/DDBJ databases">
        <title>Identification and Characterization of Corynebacterium sp.</title>
        <authorList>
            <person name="Luo Q."/>
            <person name="Qu P."/>
            <person name="Chen Q."/>
        </authorList>
    </citation>
    <scope>NUCLEOTIDE SEQUENCE [LARGE SCALE GENOMIC DNA]</scope>
    <source>
        <strain evidence="2 3">MC-12</strain>
    </source>
</reference>
<feature type="transmembrane region" description="Helical" evidence="1">
    <location>
        <begin position="16"/>
        <end position="38"/>
    </location>
</feature>
<dbReference type="Proteomes" id="UP001200604">
    <property type="component" value="Unassembled WGS sequence"/>
</dbReference>
<accession>A0ABS9HND8</accession>
<protein>
    <recommendedName>
        <fullName evidence="4">Secreted protein</fullName>
    </recommendedName>
</protein>
<evidence type="ECO:0000313" key="2">
    <source>
        <dbReference type="EMBL" id="MCF6774846.1"/>
    </source>
</evidence>
<gene>
    <name evidence="2" type="ORF">L3H44_10605</name>
</gene>
<name>A0ABS9HND8_9CORY</name>
<evidence type="ECO:0000313" key="3">
    <source>
        <dbReference type="Proteomes" id="UP001200604"/>
    </source>
</evidence>
<evidence type="ECO:0008006" key="4">
    <source>
        <dbReference type="Google" id="ProtNLM"/>
    </source>
</evidence>